<evidence type="ECO:0000313" key="2">
    <source>
        <dbReference type="EMBL" id="EYB95265.1"/>
    </source>
</evidence>
<evidence type="ECO:0000256" key="1">
    <source>
        <dbReference type="SAM" id="MobiDB-lite"/>
    </source>
</evidence>
<protein>
    <submittedName>
        <fullName evidence="2">Uncharacterized protein</fullName>
    </submittedName>
</protein>
<evidence type="ECO:0000313" key="3">
    <source>
        <dbReference type="Proteomes" id="UP000024635"/>
    </source>
</evidence>
<dbReference type="EMBL" id="JARK01001498">
    <property type="protein sequence ID" value="EYB95265.1"/>
    <property type="molecule type" value="Genomic_DNA"/>
</dbReference>
<reference evidence="3" key="1">
    <citation type="journal article" date="2015" name="Nat. Genet.">
        <title>The genome and transcriptome of the zoonotic hookworm Ancylostoma ceylanicum identify infection-specific gene families.</title>
        <authorList>
            <person name="Schwarz E.M."/>
            <person name="Hu Y."/>
            <person name="Antoshechkin I."/>
            <person name="Miller M.M."/>
            <person name="Sternberg P.W."/>
            <person name="Aroian R.V."/>
        </authorList>
    </citation>
    <scope>NUCLEOTIDE SEQUENCE</scope>
    <source>
        <strain evidence="3">HY135</strain>
    </source>
</reference>
<comment type="caution">
    <text evidence="2">The sequence shown here is derived from an EMBL/GenBank/DDBJ whole genome shotgun (WGS) entry which is preliminary data.</text>
</comment>
<accession>A0A016SXP1</accession>
<organism evidence="2 3">
    <name type="scientific">Ancylostoma ceylanicum</name>
    <dbReference type="NCBI Taxonomy" id="53326"/>
    <lineage>
        <taxon>Eukaryota</taxon>
        <taxon>Metazoa</taxon>
        <taxon>Ecdysozoa</taxon>
        <taxon>Nematoda</taxon>
        <taxon>Chromadorea</taxon>
        <taxon>Rhabditida</taxon>
        <taxon>Rhabditina</taxon>
        <taxon>Rhabditomorpha</taxon>
        <taxon>Strongyloidea</taxon>
        <taxon>Ancylostomatidae</taxon>
        <taxon>Ancylostomatinae</taxon>
        <taxon>Ancylostoma</taxon>
    </lineage>
</organism>
<gene>
    <name evidence="2" type="primary">Acey_s0162.g3436</name>
    <name evidence="2" type="ORF">Y032_0162g3436</name>
</gene>
<feature type="region of interest" description="Disordered" evidence="1">
    <location>
        <begin position="1"/>
        <end position="23"/>
    </location>
</feature>
<name>A0A016SXP1_9BILA</name>
<sequence>MAVDKGQDRGAGFLGRETGALHAGSGCVSASSRELECRAAADNQNKHVKAFGLCPRTPRRGPAACLRPFGAHCNFSTR</sequence>
<proteinExistence type="predicted"/>
<dbReference type="AlphaFoldDB" id="A0A016SXP1"/>
<dbReference type="Proteomes" id="UP000024635">
    <property type="component" value="Unassembled WGS sequence"/>
</dbReference>
<keyword evidence="3" id="KW-1185">Reference proteome</keyword>